<keyword evidence="3" id="KW-1185">Reference proteome</keyword>
<feature type="region of interest" description="Disordered" evidence="1">
    <location>
        <begin position="1"/>
        <end position="52"/>
    </location>
</feature>
<dbReference type="PANTHER" id="PTHR42085:SF1">
    <property type="entry name" value="F-BOX DOMAIN-CONTAINING PROTEIN"/>
    <property type="match status" value="1"/>
</dbReference>
<accession>A0AAJ0LWI0</accession>
<gene>
    <name evidence="2" type="ORF">LTR09_001193</name>
</gene>
<comment type="caution">
    <text evidence="2">The sequence shown here is derived from an EMBL/GenBank/DDBJ whole genome shotgun (WGS) entry which is preliminary data.</text>
</comment>
<evidence type="ECO:0000256" key="1">
    <source>
        <dbReference type="SAM" id="MobiDB-lite"/>
    </source>
</evidence>
<name>A0AAJ0LWI0_9PEZI</name>
<dbReference type="PANTHER" id="PTHR42085">
    <property type="entry name" value="F-BOX DOMAIN-CONTAINING PROTEIN"/>
    <property type="match status" value="1"/>
</dbReference>
<organism evidence="2 3">
    <name type="scientific">Extremus antarcticus</name>
    <dbReference type="NCBI Taxonomy" id="702011"/>
    <lineage>
        <taxon>Eukaryota</taxon>
        <taxon>Fungi</taxon>
        <taxon>Dikarya</taxon>
        <taxon>Ascomycota</taxon>
        <taxon>Pezizomycotina</taxon>
        <taxon>Dothideomycetes</taxon>
        <taxon>Dothideomycetidae</taxon>
        <taxon>Mycosphaerellales</taxon>
        <taxon>Extremaceae</taxon>
        <taxon>Extremus</taxon>
    </lineage>
</organism>
<dbReference type="AlphaFoldDB" id="A0AAJ0LWI0"/>
<reference evidence="2" key="1">
    <citation type="submission" date="2023-04" db="EMBL/GenBank/DDBJ databases">
        <title>Black Yeasts Isolated from many extreme environments.</title>
        <authorList>
            <person name="Coleine C."/>
            <person name="Stajich J.E."/>
            <person name="Selbmann L."/>
        </authorList>
    </citation>
    <scope>NUCLEOTIDE SEQUENCE</scope>
    <source>
        <strain evidence="2">CCFEE 5312</strain>
    </source>
</reference>
<proteinExistence type="predicted"/>
<evidence type="ECO:0000313" key="3">
    <source>
        <dbReference type="Proteomes" id="UP001271007"/>
    </source>
</evidence>
<protein>
    <submittedName>
        <fullName evidence="2">Uncharacterized protein</fullName>
    </submittedName>
</protein>
<sequence>MRSQRRRPGAATNVPIPDTTDTTSPLPERPARKVRRTNQGSKSAPSDEAIDDFGLVAFSDSENETIPQSRKRKRKVLESLRLPAKKDDDATTASDVQLQPPASGSGRPPKRVKASQPQNTDCGFFKLPRELRDQIYSYFYTADKHLSFSAPQNFSMGTGLLRTCTQISHEARETLYSTNHFVFGRQCRRAGSYWDYEWKEIGFLPVRTFVDMIGGNLSLIKRITLILEDATPCLNPHLKTNEERRFIHDADLLLMLRTLAERALNLKRLGLHFHGRRRVEVSDRQFIQALLGIRADEVEFVRNITQHWVEIPQDDSKHDAGVERTCLQTMIRRKVVQNADGERVGTAEMG</sequence>
<evidence type="ECO:0000313" key="2">
    <source>
        <dbReference type="EMBL" id="KAK3058115.1"/>
    </source>
</evidence>
<dbReference type="EMBL" id="JAWDJX010000002">
    <property type="protein sequence ID" value="KAK3058115.1"/>
    <property type="molecule type" value="Genomic_DNA"/>
</dbReference>
<feature type="region of interest" description="Disordered" evidence="1">
    <location>
        <begin position="82"/>
        <end position="119"/>
    </location>
</feature>
<dbReference type="InterPro" id="IPR038883">
    <property type="entry name" value="AN11006-like"/>
</dbReference>
<dbReference type="Proteomes" id="UP001271007">
    <property type="component" value="Unassembled WGS sequence"/>
</dbReference>